<accession>A0A6L9XTK2</accession>
<dbReference type="EMBL" id="JAAGWY010000001">
    <property type="protein sequence ID" value="NEN04730.1"/>
    <property type="molecule type" value="Genomic_DNA"/>
</dbReference>
<evidence type="ECO:0000313" key="2">
    <source>
        <dbReference type="Proteomes" id="UP000474967"/>
    </source>
</evidence>
<dbReference type="RefSeq" id="WP_163287830.1">
    <property type="nucleotide sequence ID" value="NZ_JAAGWY010000001.1"/>
</dbReference>
<proteinExistence type="predicted"/>
<dbReference type="Proteomes" id="UP000474967">
    <property type="component" value="Unassembled WGS sequence"/>
</dbReference>
<organism evidence="1 2">
    <name type="scientific">Leifsonia tongyongensis</name>
    <dbReference type="NCBI Taxonomy" id="1268043"/>
    <lineage>
        <taxon>Bacteria</taxon>
        <taxon>Bacillati</taxon>
        <taxon>Actinomycetota</taxon>
        <taxon>Actinomycetes</taxon>
        <taxon>Micrococcales</taxon>
        <taxon>Microbacteriaceae</taxon>
        <taxon>Leifsonia</taxon>
    </lineage>
</organism>
<sequence>MLIRGLIQSTVIEEITAEADDLLSARAQIAELAPAGYELLQVHDEMPTGGRVIATGHIRLAATREIEATGPDYKSSHDALLAEVPEGHRLLEVTTVE</sequence>
<reference evidence="1 2" key="1">
    <citation type="journal article" date="2014" name="J. Microbiol.">
        <title>Diaminobutyricibacter tongyongensis gen. nov., sp. nov. and Homoserinibacter gongjuensis gen. nov., sp. nov. belong to the family Microbacteriaceae.</title>
        <authorList>
            <person name="Kim S.J."/>
            <person name="Ahn J.H."/>
            <person name="Weon H.Y."/>
            <person name="Hamada M."/>
            <person name="Suzuki K."/>
            <person name="Kwon S.W."/>
        </authorList>
    </citation>
    <scope>NUCLEOTIDE SEQUENCE [LARGE SCALE GENOMIC DNA]</scope>
    <source>
        <strain evidence="1 2">NBRC 108724</strain>
    </source>
</reference>
<protein>
    <submittedName>
        <fullName evidence="1">Uncharacterized protein</fullName>
    </submittedName>
</protein>
<evidence type="ECO:0000313" key="1">
    <source>
        <dbReference type="EMBL" id="NEN04730.1"/>
    </source>
</evidence>
<comment type="caution">
    <text evidence="1">The sequence shown here is derived from an EMBL/GenBank/DDBJ whole genome shotgun (WGS) entry which is preliminary data.</text>
</comment>
<keyword evidence="2" id="KW-1185">Reference proteome</keyword>
<gene>
    <name evidence="1" type="ORF">G3T36_02500</name>
</gene>
<name>A0A6L9XTK2_9MICO</name>
<dbReference type="AlphaFoldDB" id="A0A6L9XTK2"/>